<dbReference type="OrthoDB" id="1450996at2"/>
<protein>
    <recommendedName>
        <fullName evidence="3">Calx-beta domain-containing protein</fullName>
    </recommendedName>
</protein>
<evidence type="ECO:0000313" key="2">
    <source>
        <dbReference type="Proteomes" id="UP000191680"/>
    </source>
</evidence>
<name>A0A1V6LNQ3_9FLAO</name>
<comment type="caution">
    <text evidence="1">The sequence shown here is derived from an EMBL/GenBank/DDBJ whole genome shotgun (WGS) entry which is preliminary data.</text>
</comment>
<proteinExistence type="predicted"/>
<evidence type="ECO:0000313" key="1">
    <source>
        <dbReference type="EMBL" id="OQD41825.1"/>
    </source>
</evidence>
<dbReference type="EMBL" id="MTBC01000010">
    <property type="protein sequence ID" value="OQD41825.1"/>
    <property type="molecule type" value="Genomic_DNA"/>
</dbReference>
<dbReference type="InterPro" id="IPR038081">
    <property type="entry name" value="CalX-like_sf"/>
</dbReference>
<evidence type="ECO:0008006" key="3">
    <source>
        <dbReference type="Google" id="ProtNLM"/>
    </source>
</evidence>
<accession>A0A1V6LNQ3</accession>
<dbReference type="SUPFAM" id="SSF141072">
    <property type="entry name" value="CalX-like"/>
    <property type="match status" value="1"/>
</dbReference>
<dbReference type="RefSeq" id="WP_080319646.1">
    <property type="nucleotide sequence ID" value="NZ_MTBC01000010.1"/>
</dbReference>
<sequence>MKKLVYICIVAIAAIFYNCEDAPSLTVPPADYVSFETNEATALVALDGTGEITLNVYATRVQGSDLVLGLQVSEASSASAASYSIPTSITIPSGSNEAAFTVSLIDEEISNAGESLILNMVNDSDNGTLVGEPIEISLIRDCPSELEGDWVYTDGNQKSVTIEKTGSTTYTVSGDNFFGTDYAFNISDTCNEITVTGGEIADSFGLAVSGNGTYDSTTGELTIFYTVEGNLDNREMTLVRQ</sequence>
<dbReference type="AlphaFoldDB" id="A0A1V6LNQ3"/>
<keyword evidence="2" id="KW-1185">Reference proteome</keyword>
<reference evidence="1 2" key="1">
    <citation type="submission" date="2016-12" db="EMBL/GenBank/DDBJ databases">
        <authorList>
            <person name="Song W.-J."/>
            <person name="Kurnit D.M."/>
        </authorList>
    </citation>
    <scope>NUCLEOTIDE SEQUENCE [LARGE SCALE GENOMIC DNA]</scope>
    <source>
        <strain evidence="1 2">HSG9</strain>
    </source>
</reference>
<dbReference type="Proteomes" id="UP000191680">
    <property type="component" value="Unassembled WGS sequence"/>
</dbReference>
<organism evidence="1 2">
    <name type="scientific">Croceivirga radicis</name>
    <dbReference type="NCBI Taxonomy" id="1929488"/>
    <lineage>
        <taxon>Bacteria</taxon>
        <taxon>Pseudomonadati</taxon>
        <taxon>Bacteroidota</taxon>
        <taxon>Flavobacteriia</taxon>
        <taxon>Flavobacteriales</taxon>
        <taxon>Flavobacteriaceae</taxon>
        <taxon>Croceivirga</taxon>
    </lineage>
</organism>
<gene>
    <name evidence="1" type="ORF">BUL40_13280</name>
</gene>